<comment type="caution">
    <text evidence="5">The sequence shown here is derived from an EMBL/GenBank/DDBJ whole genome shotgun (WGS) entry which is preliminary data.</text>
</comment>
<protein>
    <submittedName>
        <fullName evidence="5">SH3BP5</fullName>
    </submittedName>
</protein>
<organism evidence="5 6">
    <name type="scientific">Bugula neritina</name>
    <name type="common">Brown bryozoan</name>
    <name type="synonym">Sertularia neritina</name>
    <dbReference type="NCBI Taxonomy" id="10212"/>
    <lineage>
        <taxon>Eukaryota</taxon>
        <taxon>Metazoa</taxon>
        <taxon>Spiralia</taxon>
        <taxon>Lophotrochozoa</taxon>
        <taxon>Bryozoa</taxon>
        <taxon>Gymnolaemata</taxon>
        <taxon>Cheilostomatida</taxon>
        <taxon>Flustrina</taxon>
        <taxon>Buguloidea</taxon>
        <taxon>Bugulidae</taxon>
        <taxon>Bugula</taxon>
    </lineage>
</organism>
<accession>A0A7J7IXN1</accession>
<dbReference type="GO" id="GO:0005737">
    <property type="term" value="C:cytoplasm"/>
    <property type="evidence" value="ECO:0007669"/>
    <property type="project" value="TreeGrafter"/>
</dbReference>
<dbReference type="OrthoDB" id="446789at2759"/>
<feature type="coiled-coil region" evidence="3">
    <location>
        <begin position="26"/>
        <end position="60"/>
    </location>
</feature>
<feature type="compositionally biased region" description="Polar residues" evidence="4">
    <location>
        <begin position="1"/>
        <end position="15"/>
    </location>
</feature>
<evidence type="ECO:0000256" key="1">
    <source>
        <dbReference type="ARBA" id="ARBA00007796"/>
    </source>
</evidence>
<dbReference type="PANTHER" id="PTHR19423">
    <property type="entry name" value="SH3 DOMAIN-BINDING PROTEIN 5"/>
    <property type="match status" value="1"/>
</dbReference>
<evidence type="ECO:0000313" key="6">
    <source>
        <dbReference type="Proteomes" id="UP000593567"/>
    </source>
</evidence>
<gene>
    <name evidence="5" type="ORF">EB796_023129</name>
</gene>
<evidence type="ECO:0000256" key="2">
    <source>
        <dbReference type="ARBA" id="ARBA00023054"/>
    </source>
</evidence>
<keyword evidence="2 3" id="KW-0175">Coiled coil</keyword>
<dbReference type="EMBL" id="VXIV02003293">
    <property type="protein sequence ID" value="KAF6018585.1"/>
    <property type="molecule type" value="Genomic_DNA"/>
</dbReference>
<dbReference type="GO" id="GO:0035556">
    <property type="term" value="P:intracellular signal transduction"/>
    <property type="evidence" value="ECO:0007669"/>
    <property type="project" value="InterPro"/>
</dbReference>
<sequence length="399" mass="45303">MMGVSSITDSDISNNTEDESQLDPRIQVELECMNNATNEINKLEKELDEARARFRQTLSDSSSTLNSLLKKHKKSIEKSKTYYHKLGLAKKTQGEAQRAVVQFRRASSFYKAAKETISLAEQRLDDEGVQFDEAWQEMLNHSTIKMMDAEKEKVRSELEHHRKSQAYQELEKQVHKLGRSHKRSIATAKPYYDLKTQLELQLQQQKQNVEDLQQAVGVAKNNYRHAMSNLEKISEEIHEMRKLPILPPREPGVGCDSEELFPLEINLEKHLNFDVSESEDTESVSTDADSLWSTDSESLTQLAQLDDVSIHSTEYDSAICSPKSLSLERAFTDQLVLSEAGDPLALAPNLNVDELYTQSQSPDPALESQASTDTIICESDREDEDEELTRSRSSTMKES</sequence>
<comment type="similarity">
    <text evidence="1">Belongs to the SH3BP5 family.</text>
</comment>
<dbReference type="AlphaFoldDB" id="A0A7J7IXN1"/>
<feature type="region of interest" description="Disordered" evidence="4">
    <location>
        <begin position="1"/>
        <end position="24"/>
    </location>
</feature>
<keyword evidence="6" id="KW-1185">Reference proteome</keyword>
<dbReference type="Proteomes" id="UP000593567">
    <property type="component" value="Unassembled WGS sequence"/>
</dbReference>
<name>A0A7J7IXN1_BUGNE</name>
<feature type="compositionally biased region" description="Polar residues" evidence="4">
    <location>
        <begin position="358"/>
        <end position="374"/>
    </location>
</feature>
<dbReference type="PANTHER" id="PTHR19423:SF1">
    <property type="entry name" value="SH3 DOMAIN-BINDING PROTEIN 5"/>
    <property type="match status" value="1"/>
</dbReference>
<feature type="coiled-coil region" evidence="3">
    <location>
        <begin position="195"/>
        <end position="243"/>
    </location>
</feature>
<evidence type="ECO:0000256" key="4">
    <source>
        <dbReference type="SAM" id="MobiDB-lite"/>
    </source>
</evidence>
<dbReference type="InterPro" id="IPR007940">
    <property type="entry name" value="SH3BP5"/>
</dbReference>
<feature type="region of interest" description="Disordered" evidence="4">
    <location>
        <begin position="358"/>
        <end position="399"/>
    </location>
</feature>
<dbReference type="Pfam" id="PF05276">
    <property type="entry name" value="SH3BP5"/>
    <property type="match status" value="1"/>
</dbReference>
<evidence type="ECO:0000313" key="5">
    <source>
        <dbReference type="EMBL" id="KAF6018585.1"/>
    </source>
</evidence>
<dbReference type="GO" id="GO:0004860">
    <property type="term" value="F:protein kinase inhibitor activity"/>
    <property type="evidence" value="ECO:0007669"/>
    <property type="project" value="TreeGrafter"/>
</dbReference>
<reference evidence="5" key="1">
    <citation type="submission" date="2020-06" db="EMBL/GenBank/DDBJ databases">
        <title>Draft genome of Bugula neritina, a colonial animal packing powerful symbionts and potential medicines.</title>
        <authorList>
            <person name="Rayko M."/>
        </authorList>
    </citation>
    <scope>NUCLEOTIDE SEQUENCE [LARGE SCALE GENOMIC DNA]</scope>
    <source>
        <strain evidence="5">Kwan_BN1</strain>
    </source>
</reference>
<proteinExistence type="inferred from homology"/>
<evidence type="ECO:0000256" key="3">
    <source>
        <dbReference type="SAM" id="Coils"/>
    </source>
</evidence>